<name>A0A803PYH5_CANSA</name>
<proteinExistence type="predicted"/>
<feature type="compositionally biased region" description="Basic and acidic residues" evidence="1">
    <location>
        <begin position="50"/>
        <end position="65"/>
    </location>
</feature>
<dbReference type="Gramene" id="evm.model.06.465">
    <property type="protein sequence ID" value="cds.evm.model.06.465"/>
    <property type="gene ID" value="evm.TU.06.465"/>
</dbReference>
<dbReference type="EnsemblPlants" id="evm.model.06.465">
    <property type="protein sequence ID" value="cds.evm.model.06.465"/>
    <property type="gene ID" value="evm.TU.06.465"/>
</dbReference>
<feature type="region of interest" description="Disordered" evidence="1">
    <location>
        <begin position="37"/>
        <end position="79"/>
    </location>
</feature>
<reference evidence="2" key="1">
    <citation type="submission" date="2018-11" db="EMBL/GenBank/DDBJ databases">
        <authorList>
            <person name="Grassa J C."/>
        </authorList>
    </citation>
    <scope>NUCLEOTIDE SEQUENCE [LARGE SCALE GENOMIC DNA]</scope>
</reference>
<reference evidence="2" key="2">
    <citation type="submission" date="2021-03" db="UniProtKB">
        <authorList>
            <consortium name="EnsemblPlants"/>
        </authorList>
    </citation>
    <scope>IDENTIFICATION</scope>
</reference>
<sequence>MGFFELVIKTPRRPIGHVGTSAQGETLDTWNTTITLGNRASTKQTPGVETSKRESAFEQEPERVQARGRQPMGPPPDVE</sequence>
<evidence type="ECO:0000256" key="1">
    <source>
        <dbReference type="SAM" id="MobiDB-lite"/>
    </source>
</evidence>
<evidence type="ECO:0000313" key="3">
    <source>
        <dbReference type="Proteomes" id="UP000596661"/>
    </source>
</evidence>
<organism evidence="2 3">
    <name type="scientific">Cannabis sativa</name>
    <name type="common">Hemp</name>
    <name type="synonym">Marijuana</name>
    <dbReference type="NCBI Taxonomy" id="3483"/>
    <lineage>
        <taxon>Eukaryota</taxon>
        <taxon>Viridiplantae</taxon>
        <taxon>Streptophyta</taxon>
        <taxon>Embryophyta</taxon>
        <taxon>Tracheophyta</taxon>
        <taxon>Spermatophyta</taxon>
        <taxon>Magnoliopsida</taxon>
        <taxon>eudicotyledons</taxon>
        <taxon>Gunneridae</taxon>
        <taxon>Pentapetalae</taxon>
        <taxon>rosids</taxon>
        <taxon>fabids</taxon>
        <taxon>Rosales</taxon>
        <taxon>Cannabaceae</taxon>
        <taxon>Cannabis</taxon>
    </lineage>
</organism>
<dbReference type="Proteomes" id="UP000596661">
    <property type="component" value="Chromosome 6"/>
</dbReference>
<accession>A0A803PYH5</accession>
<keyword evidence="3" id="KW-1185">Reference proteome</keyword>
<feature type="compositionally biased region" description="Polar residues" evidence="1">
    <location>
        <begin position="37"/>
        <end position="48"/>
    </location>
</feature>
<evidence type="ECO:0000313" key="2">
    <source>
        <dbReference type="EnsemblPlants" id="cds.evm.model.06.465"/>
    </source>
</evidence>
<protein>
    <submittedName>
        <fullName evidence="2">Uncharacterized protein</fullName>
    </submittedName>
</protein>
<dbReference type="EMBL" id="UZAU01000565">
    <property type="status" value="NOT_ANNOTATED_CDS"/>
    <property type="molecule type" value="Genomic_DNA"/>
</dbReference>
<dbReference type="AlphaFoldDB" id="A0A803PYH5"/>